<protein>
    <submittedName>
        <fullName evidence="2">Membrane protein</fullName>
    </submittedName>
</protein>
<dbReference type="GO" id="GO:0005886">
    <property type="term" value="C:plasma membrane"/>
    <property type="evidence" value="ECO:0007669"/>
    <property type="project" value="TreeGrafter"/>
</dbReference>
<evidence type="ECO:0000313" key="3">
    <source>
        <dbReference type="Proteomes" id="UP000028547"/>
    </source>
</evidence>
<proteinExistence type="predicted"/>
<dbReference type="InterPro" id="IPR007401">
    <property type="entry name" value="DUF454"/>
</dbReference>
<name>A0A084SU03_9BACT</name>
<keyword evidence="1" id="KW-0812">Transmembrane</keyword>
<organism evidence="2 3">
    <name type="scientific">Archangium violaceum Cb vi76</name>
    <dbReference type="NCBI Taxonomy" id="1406225"/>
    <lineage>
        <taxon>Bacteria</taxon>
        <taxon>Pseudomonadati</taxon>
        <taxon>Myxococcota</taxon>
        <taxon>Myxococcia</taxon>
        <taxon>Myxococcales</taxon>
        <taxon>Cystobacterineae</taxon>
        <taxon>Archangiaceae</taxon>
        <taxon>Archangium</taxon>
    </lineage>
</organism>
<comment type="caution">
    <text evidence="2">The sequence shown here is derived from an EMBL/GenBank/DDBJ whole genome shotgun (WGS) entry which is preliminary data.</text>
</comment>
<reference evidence="2 3" key="1">
    <citation type="submission" date="2014-07" db="EMBL/GenBank/DDBJ databases">
        <title>Draft Genome Sequence of Gephyronic Acid Producer, Cystobacter violaceus Strain Cb vi76.</title>
        <authorList>
            <person name="Stevens D.C."/>
            <person name="Young J."/>
            <person name="Carmichael R."/>
            <person name="Tan J."/>
            <person name="Taylor R.E."/>
        </authorList>
    </citation>
    <scope>NUCLEOTIDE SEQUENCE [LARGE SCALE GENOMIC DNA]</scope>
    <source>
        <strain evidence="2 3">Cb vi76</strain>
    </source>
</reference>
<dbReference type="Proteomes" id="UP000028547">
    <property type="component" value="Unassembled WGS sequence"/>
</dbReference>
<sequence>MAIGFVCVGLGMLGAFLPVLPTTPFLLVALWAFSRSSRRFHHWLYSHPRFGPRLREWHEHGTIPVKVKVSAVSAMALSFGFMAFVARVKWPVLAATGVFMLVGATYVLSRPSRPPGP</sequence>
<dbReference type="PIRSF" id="PIRSF016789">
    <property type="entry name" value="DUF454"/>
    <property type="match status" value="1"/>
</dbReference>
<dbReference type="AlphaFoldDB" id="A0A084SU03"/>
<dbReference type="PANTHER" id="PTHR35813">
    <property type="entry name" value="INNER MEMBRANE PROTEIN YBAN"/>
    <property type="match status" value="1"/>
</dbReference>
<feature type="transmembrane region" description="Helical" evidence="1">
    <location>
        <begin position="90"/>
        <end position="108"/>
    </location>
</feature>
<keyword evidence="1" id="KW-1133">Transmembrane helix</keyword>
<evidence type="ECO:0000313" key="2">
    <source>
        <dbReference type="EMBL" id="KFA91938.1"/>
    </source>
</evidence>
<evidence type="ECO:0000256" key="1">
    <source>
        <dbReference type="SAM" id="Phobius"/>
    </source>
</evidence>
<dbReference type="Pfam" id="PF04304">
    <property type="entry name" value="DUF454"/>
    <property type="match status" value="1"/>
</dbReference>
<keyword evidence="1" id="KW-0472">Membrane</keyword>
<accession>A0A084SU03</accession>
<dbReference type="EMBL" id="JPMI01000121">
    <property type="protein sequence ID" value="KFA91938.1"/>
    <property type="molecule type" value="Genomic_DNA"/>
</dbReference>
<dbReference type="PANTHER" id="PTHR35813:SF1">
    <property type="entry name" value="INNER MEMBRANE PROTEIN YBAN"/>
    <property type="match status" value="1"/>
</dbReference>
<gene>
    <name evidence="2" type="ORF">Q664_18525</name>
</gene>
<feature type="transmembrane region" description="Helical" evidence="1">
    <location>
        <begin position="12"/>
        <end position="33"/>
    </location>
</feature>